<dbReference type="PANTHER" id="PTHR11820:SF90">
    <property type="entry name" value="FLUTATHIONE S-TRANSFERASE"/>
    <property type="match status" value="1"/>
</dbReference>
<dbReference type="GO" id="GO:0018773">
    <property type="term" value="F:acetylpyruvate hydrolase activity"/>
    <property type="evidence" value="ECO:0007669"/>
    <property type="project" value="TreeGrafter"/>
</dbReference>
<dbReference type="Proteomes" id="UP000060602">
    <property type="component" value="Chromosome"/>
</dbReference>
<dbReference type="InterPro" id="IPR036663">
    <property type="entry name" value="Fumarylacetoacetase_C_sf"/>
</dbReference>
<gene>
    <name evidence="3" type="ORF">AL504_27280</name>
</gene>
<dbReference type="SUPFAM" id="SSF56529">
    <property type="entry name" value="FAH"/>
    <property type="match status" value="1"/>
</dbReference>
<dbReference type="AlphaFoldDB" id="A0A0X8P3T1"/>
<keyword evidence="3" id="KW-0378">Hydrolase</keyword>
<dbReference type="GO" id="GO:0046872">
    <property type="term" value="F:metal ion binding"/>
    <property type="evidence" value="ECO:0007669"/>
    <property type="project" value="UniProtKB-KW"/>
</dbReference>
<organism evidence="3 4">
    <name type="scientific">Alcaligenes xylosoxydans xylosoxydans</name>
    <name type="common">Achromobacter xylosoxidans</name>
    <dbReference type="NCBI Taxonomy" id="85698"/>
    <lineage>
        <taxon>Bacteria</taxon>
        <taxon>Pseudomonadati</taxon>
        <taxon>Pseudomonadota</taxon>
        <taxon>Betaproteobacteria</taxon>
        <taxon>Burkholderiales</taxon>
        <taxon>Alcaligenaceae</taxon>
        <taxon>Achromobacter</taxon>
    </lineage>
</organism>
<evidence type="ECO:0000256" key="1">
    <source>
        <dbReference type="ARBA" id="ARBA00022723"/>
    </source>
</evidence>
<evidence type="ECO:0000313" key="3">
    <source>
        <dbReference type="EMBL" id="AMG39391.2"/>
    </source>
</evidence>
<protein>
    <submittedName>
        <fullName evidence="3">FAA hydrolase family protein</fullName>
    </submittedName>
</protein>
<dbReference type="Pfam" id="PF01557">
    <property type="entry name" value="FAA_hydrolase"/>
    <property type="match status" value="1"/>
</dbReference>
<feature type="domain" description="Fumarylacetoacetase-like C-terminal" evidence="2">
    <location>
        <begin position="30"/>
        <end position="234"/>
    </location>
</feature>
<evidence type="ECO:0000259" key="2">
    <source>
        <dbReference type="Pfam" id="PF01557"/>
    </source>
</evidence>
<reference evidence="4" key="1">
    <citation type="submission" date="2015-12" db="EMBL/GenBank/DDBJ databases">
        <title>FDA dAtabase for Regulatory Grade micrObial Sequences (FDA-ARGOS): Supporting development and validation of Infectious Disease Dx tests.</title>
        <authorList>
            <person name="Case J."/>
            <person name="Tallon L."/>
            <person name="Sadzewicz L."/>
            <person name="Sengamalay N."/>
            <person name="Ott S."/>
            <person name="Godinez A."/>
            <person name="Nagaraj S."/>
            <person name="Nadendla S."/>
            <person name="Sichtig H."/>
        </authorList>
    </citation>
    <scope>NUCLEOTIDE SEQUENCE [LARGE SCALE GENOMIC DNA]</scope>
    <source>
        <strain evidence="4">FDAARGOS_147</strain>
    </source>
</reference>
<dbReference type="PANTHER" id="PTHR11820">
    <property type="entry name" value="ACYLPYRUVASE"/>
    <property type="match status" value="1"/>
</dbReference>
<dbReference type="InterPro" id="IPR011234">
    <property type="entry name" value="Fumarylacetoacetase-like_C"/>
</dbReference>
<accession>A0A0X8P3T1</accession>
<evidence type="ECO:0000313" key="4">
    <source>
        <dbReference type="Proteomes" id="UP000060602"/>
    </source>
</evidence>
<sequence>MTQAVQTPFAVAQTTVPIAGSALRFPVRRIYCIGRNYAAHAIEMGSDPSREPPFFFQKPTDAIQVVLPDTVADHPYPPLTQNYHYEVELVAALSKGGRDIPLDQALDCVYGYALGLDMTRRDLQRGMGDQKKPWEIGKSFDHAAPIGPIHPVAQTGHYREGDIWLAVNGERKQQATLSHMIWSVAEQISRLSQAFELFPGDLIYSGTPENVGPVVRGDVIVAHVDGLPELSIRIV</sequence>
<dbReference type="RefSeq" id="WP_081105173.1">
    <property type="nucleotide sequence ID" value="NZ_CP014060.2"/>
</dbReference>
<dbReference type="EMBL" id="CP014060">
    <property type="protein sequence ID" value="AMG39391.2"/>
    <property type="molecule type" value="Genomic_DNA"/>
</dbReference>
<keyword evidence="1" id="KW-0479">Metal-binding</keyword>
<proteinExistence type="predicted"/>
<dbReference type="Gene3D" id="3.90.850.10">
    <property type="entry name" value="Fumarylacetoacetase-like, C-terminal domain"/>
    <property type="match status" value="1"/>
</dbReference>
<name>A0A0X8P3T1_ALCXX</name>